<comment type="caution">
    <text evidence="1">The sequence shown here is derived from an EMBL/GenBank/DDBJ whole genome shotgun (WGS) entry which is preliminary data.</text>
</comment>
<protein>
    <recommendedName>
        <fullName evidence="3">PKD domain-containing protein</fullName>
    </recommendedName>
</protein>
<dbReference type="InterPro" id="IPR035986">
    <property type="entry name" value="PKD_dom_sf"/>
</dbReference>
<accession>A0ABR7MCZ3</accession>
<gene>
    <name evidence="1" type="ORF">BC349_16655</name>
</gene>
<dbReference type="EMBL" id="MBUA01000029">
    <property type="protein sequence ID" value="MBC6492689.1"/>
    <property type="molecule type" value="Genomic_DNA"/>
</dbReference>
<evidence type="ECO:0000313" key="1">
    <source>
        <dbReference type="EMBL" id="MBC6492689.1"/>
    </source>
</evidence>
<reference evidence="1 2" key="1">
    <citation type="submission" date="2016-07" db="EMBL/GenBank/DDBJ databases">
        <title>Genome analysis of Flavihumibacter stibioxidans YS-17.</title>
        <authorList>
            <person name="Shi K."/>
            <person name="Han Y."/>
            <person name="Wang G."/>
        </authorList>
    </citation>
    <scope>NUCLEOTIDE SEQUENCE [LARGE SCALE GENOMIC DNA]</scope>
    <source>
        <strain evidence="1 2">YS-17</strain>
    </source>
</reference>
<keyword evidence="2" id="KW-1185">Reference proteome</keyword>
<dbReference type="CDD" id="cd00146">
    <property type="entry name" value="PKD"/>
    <property type="match status" value="1"/>
</dbReference>
<name>A0ABR7MCZ3_9BACT</name>
<dbReference type="SUPFAM" id="SSF49299">
    <property type="entry name" value="PKD domain"/>
    <property type="match status" value="1"/>
</dbReference>
<evidence type="ECO:0000313" key="2">
    <source>
        <dbReference type="Proteomes" id="UP000765802"/>
    </source>
</evidence>
<dbReference type="InterPro" id="IPR013783">
    <property type="entry name" value="Ig-like_fold"/>
</dbReference>
<proteinExistence type="predicted"/>
<organism evidence="1 2">
    <name type="scientific">Flavihumibacter stibioxidans</name>
    <dbReference type="NCBI Taxonomy" id="1834163"/>
    <lineage>
        <taxon>Bacteria</taxon>
        <taxon>Pseudomonadati</taxon>
        <taxon>Bacteroidota</taxon>
        <taxon>Chitinophagia</taxon>
        <taxon>Chitinophagales</taxon>
        <taxon>Chitinophagaceae</taxon>
        <taxon>Flavihumibacter</taxon>
    </lineage>
</organism>
<dbReference type="PROSITE" id="PS51257">
    <property type="entry name" value="PROKAR_LIPOPROTEIN"/>
    <property type="match status" value="1"/>
</dbReference>
<dbReference type="Gene3D" id="2.60.40.10">
    <property type="entry name" value="Immunoglobulins"/>
    <property type="match status" value="1"/>
</dbReference>
<dbReference type="Proteomes" id="UP000765802">
    <property type="component" value="Unassembled WGS sequence"/>
</dbReference>
<evidence type="ECO:0008006" key="3">
    <source>
        <dbReference type="Google" id="ProtNLM"/>
    </source>
</evidence>
<sequence length="302" mass="31945">MIMRKNIIQLLWLFALVSGITSCEKTDYSFGEIKAPAELELTVSVEGTDTNNPDGNGSGYVNIDASASHAITYKVDFGDGTSKMVPGGKIRYRYGIPGTNEYVVTVNAIGTAGVVSTISKKIAVNVIFEIPTAILEALTGTGSKTWITANDVAGHIGVGPAAAFDPIWYQAAPDEKASVGCLYDDEITFSRDANNRVTMVLDNKGASFIQGASVGYYGFSGPEECYALPTAGSKALIFSDAASGSTQDISTQIQFTVPGDGVVNFATGSNTYEILSITATSMHLRTIGVDGNAWYQKLKVKP</sequence>